<keyword evidence="1" id="KW-0472">Membrane</keyword>
<feature type="transmembrane region" description="Helical" evidence="1">
    <location>
        <begin position="6"/>
        <end position="28"/>
    </location>
</feature>
<proteinExistence type="predicted"/>
<evidence type="ECO:0000313" key="3">
    <source>
        <dbReference type="Proteomes" id="UP000199110"/>
    </source>
</evidence>
<keyword evidence="1" id="KW-0812">Transmembrane</keyword>
<name>A0A1I3UZD5_9RHOB</name>
<dbReference type="OrthoDB" id="5624218at2"/>
<evidence type="ECO:0008006" key="4">
    <source>
        <dbReference type="Google" id="ProtNLM"/>
    </source>
</evidence>
<sequence>MNMYNIVGFGFFAVFGLFSLAAAAFMLSMARQTRRGRKVWGDIVELEEVVDGGETHVLPTVRYTGVSGRPLTRPTRAAVAPGTYQLGQRVEIMDAPGRRFAVLADQRDGYLFALFPLPIALVFFGVAWFVLTGDVEFTRSRR</sequence>
<dbReference type="Proteomes" id="UP000199110">
    <property type="component" value="Unassembled WGS sequence"/>
</dbReference>
<evidence type="ECO:0000256" key="1">
    <source>
        <dbReference type="SAM" id="Phobius"/>
    </source>
</evidence>
<dbReference type="EMBL" id="FORA01000011">
    <property type="protein sequence ID" value="SFJ88282.1"/>
    <property type="molecule type" value="Genomic_DNA"/>
</dbReference>
<protein>
    <recommendedName>
        <fullName evidence="4">DUF3592 domain-containing protein</fullName>
    </recommendedName>
</protein>
<dbReference type="RefSeq" id="WP_092785144.1">
    <property type="nucleotide sequence ID" value="NZ_FORA01000011.1"/>
</dbReference>
<dbReference type="AlphaFoldDB" id="A0A1I3UZD5"/>
<reference evidence="2 3" key="1">
    <citation type="submission" date="2016-10" db="EMBL/GenBank/DDBJ databases">
        <authorList>
            <person name="de Groot N.N."/>
        </authorList>
    </citation>
    <scope>NUCLEOTIDE SEQUENCE [LARGE SCALE GENOMIC DNA]</scope>
    <source>
        <strain evidence="2 3">DSM 19073</strain>
    </source>
</reference>
<evidence type="ECO:0000313" key="2">
    <source>
        <dbReference type="EMBL" id="SFJ88282.1"/>
    </source>
</evidence>
<feature type="transmembrane region" description="Helical" evidence="1">
    <location>
        <begin position="109"/>
        <end position="131"/>
    </location>
</feature>
<accession>A0A1I3UZD5</accession>
<dbReference type="STRING" id="390807.SAMN04488095_0045"/>
<gene>
    <name evidence="2" type="ORF">SAMN04488095_0045</name>
</gene>
<keyword evidence="1" id="KW-1133">Transmembrane helix</keyword>
<organism evidence="2 3">
    <name type="scientific">Jannaschia pohangensis</name>
    <dbReference type="NCBI Taxonomy" id="390807"/>
    <lineage>
        <taxon>Bacteria</taxon>
        <taxon>Pseudomonadati</taxon>
        <taxon>Pseudomonadota</taxon>
        <taxon>Alphaproteobacteria</taxon>
        <taxon>Rhodobacterales</taxon>
        <taxon>Roseobacteraceae</taxon>
        <taxon>Jannaschia</taxon>
    </lineage>
</organism>
<keyword evidence="3" id="KW-1185">Reference proteome</keyword>